<dbReference type="EMBL" id="WNKZ01000075">
    <property type="protein sequence ID" value="MTV55217.1"/>
    <property type="molecule type" value="Genomic_DNA"/>
</dbReference>
<proteinExistence type="predicted"/>
<gene>
    <name evidence="1" type="ORF">GM672_21035</name>
</gene>
<dbReference type="AlphaFoldDB" id="A0A6I3T6T5"/>
<accession>A0A6I3T6T5</accession>
<dbReference type="Proteomes" id="UP000430634">
    <property type="component" value="Unassembled WGS sequence"/>
</dbReference>
<evidence type="ECO:0000313" key="1">
    <source>
        <dbReference type="EMBL" id="MTV55217.1"/>
    </source>
</evidence>
<dbReference type="InterPro" id="IPR038765">
    <property type="entry name" value="Papain-like_cys_pep_sf"/>
</dbReference>
<dbReference type="OrthoDB" id="9155498at2"/>
<evidence type="ECO:0008006" key="3">
    <source>
        <dbReference type="Google" id="ProtNLM"/>
    </source>
</evidence>
<name>A0A6I3T6T5_9BURK</name>
<protein>
    <recommendedName>
        <fullName evidence="3">Permuted papain-like amidase YaeF/Yiix C92 family enzyme</fullName>
    </recommendedName>
</protein>
<sequence length="243" mass="26976">MDQTIPEREAAFGKIFSARILKRKTMIRKLEHALVTADDIIPGDVILCYSPDMREARSGRESGYSHAAICCERGSILESSGGGVRLTNAAALLDEYGHVAVLRNTKAWDGNRLSLLSKFADASLGKQFNLSGLKEYDAQREEALSTQLRRIKGYFDNDEAPEARPSSRLFCSELVVSAFIETGVIGKSAAPAFRPCTFLPQDIAIDLIFGFFIGYILPYPGYRIPEDDLFINYALDENFMKSV</sequence>
<evidence type="ECO:0000313" key="2">
    <source>
        <dbReference type="Proteomes" id="UP000430634"/>
    </source>
</evidence>
<reference evidence="1 2" key="1">
    <citation type="submission" date="2019-11" db="EMBL/GenBank/DDBJ databases">
        <title>Type strains purchased from KCTC, JCM and DSMZ.</title>
        <authorList>
            <person name="Lu H."/>
        </authorList>
    </citation>
    <scope>NUCLEOTIDE SEQUENCE [LARGE SCALE GENOMIC DNA]</scope>
    <source>
        <strain evidence="1 2">KCTC 52429</strain>
    </source>
</reference>
<dbReference type="Gene3D" id="3.90.1720.10">
    <property type="entry name" value="endopeptidase domain like (from Nostoc punctiforme)"/>
    <property type="match status" value="1"/>
</dbReference>
<dbReference type="SUPFAM" id="SSF54001">
    <property type="entry name" value="Cysteine proteinases"/>
    <property type="match status" value="1"/>
</dbReference>
<comment type="caution">
    <text evidence="1">The sequence shown here is derived from an EMBL/GenBank/DDBJ whole genome shotgun (WGS) entry which is preliminary data.</text>
</comment>
<dbReference type="RefSeq" id="WP_155472489.1">
    <property type="nucleotide sequence ID" value="NZ_BMKG01000028.1"/>
</dbReference>
<organism evidence="1 2">
    <name type="scientific">Pseudoduganella buxea</name>
    <dbReference type="NCBI Taxonomy" id="1949069"/>
    <lineage>
        <taxon>Bacteria</taxon>
        <taxon>Pseudomonadati</taxon>
        <taxon>Pseudomonadota</taxon>
        <taxon>Betaproteobacteria</taxon>
        <taxon>Burkholderiales</taxon>
        <taxon>Oxalobacteraceae</taxon>
        <taxon>Telluria group</taxon>
        <taxon>Pseudoduganella</taxon>
    </lineage>
</organism>